<reference evidence="2" key="1">
    <citation type="submission" date="2020-11" db="EMBL/GenBank/DDBJ databases">
        <title>Kefir isolates.</title>
        <authorList>
            <person name="Marcisauskas S."/>
            <person name="Kim Y."/>
            <person name="Blasche S."/>
        </authorList>
    </citation>
    <scope>NUCLEOTIDE SEQUENCE</scope>
    <source>
        <strain evidence="2">Olga-1</strain>
    </source>
</reference>
<dbReference type="Proteomes" id="UP000697127">
    <property type="component" value="Unassembled WGS sequence"/>
</dbReference>
<feature type="region of interest" description="Disordered" evidence="1">
    <location>
        <begin position="159"/>
        <end position="195"/>
    </location>
</feature>
<gene>
    <name evidence="2" type="ORF">C6P40_001023</name>
</gene>
<dbReference type="PANTHER" id="PTHR28027">
    <property type="entry name" value="TRANSCRIPTIONAL REGULATOR MIT1"/>
    <property type="match status" value="1"/>
</dbReference>
<feature type="compositionally biased region" description="Acidic residues" evidence="1">
    <location>
        <begin position="177"/>
        <end position="188"/>
    </location>
</feature>
<dbReference type="Pfam" id="PF09729">
    <property type="entry name" value="Gti1_Pac2"/>
    <property type="match status" value="1"/>
</dbReference>
<evidence type="ECO:0008006" key="4">
    <source>
        <dbReference type="Google" id="ProtNLM"/>
    </source>
</evidence>
<dbReference type="AlphaFoldDB" id="A0A9P7BG78"/>
<proteinExistence type="predicted"/>
<dbReference type="GO" id="GO:0003677">
    <property type="term" value="F:DNA binding"/>
    <property type="evidence" value="ECO:0007669"/>
    <property type="project" value="TreeGrafter"/>
</dbReference>
<comment type="caution">
    <text evidence="2">The sequence shown here is derived from an EMBL/GenBank/DDBJ whole genome shotgun (WGS) entry which is preliminary data.</text>
</comment>
<sequence>MESYNGILCTKSDALYLIHAAMNELIPLISQRFSNYERQTYIKSGSIFVYCENKSNIKRWTDGKKWSASRVSGVFLSYKEMKPSNSSTCHIIDKKDDGLLKQSFSYNFNGEKFHIISYIDENDYNIKNVNLKRPSLDSRFKDFEIKYLELEDNDSFNSYTYSNTGNKPTNKRKISDYSEEDDEEESDNSDSSIFSHVSKKNKNSVSFYNNRRNSSLSSIDSIPLSFQKLPSITTLDSEEYIRKQLIVLPPLKFIENNNKSINKSINDNKCELDKKTLLSFKCCSN</sequence>
<evidence type="ECO:0000313" key="2">
    <source>
        <dbReference type="EMBL" id="KAG0688414.1"/>
    </source>
</evidence>
<protein>
    <recommendedName>
        <fullName evidence="4">cAMP-independent regulatory protein pac2</fullName>
    </recommendedName>
</protein>
<dbReference type="PANTHER" id="PTHR28027:SF2">
    <property type="entry name" value="TRANSCRIPTIONAL REGULATOR MIT1"/>
    <property type="match status" value="1"/>
</dbReference>
<keyword evidence="3" id="KW-1185">Reference proteome</keyword>
<evidence type="ECO:0000256" key="1">
    <source>
        <dbReference type="SAM" id="MobiDB-lite"/>
    </source>
</evidence>
<name>A0A9P7BG78_9ASCO</name>
<organism evidence="2 3">
    <name type="scientific">Pichia californica</name>
    <dbReference type="NCBI Taxonomy" id="460514"/>
    <lineage>
        <taxon>Eukaryota</taxon>
        <taxon>Fungi</taxon>
        <taxon>Dikarya</taxon>
        <taxon>Ascomycota</taxon>
        <taxon>Saccharomycotina</taxon>
        <taxon>Pichiomycetes</taxon>
        <taxon>Pichiales</taxon>
        <taxon>Pichiaceae</taxon>
        <taxon>Pichia</taxon>
    </lineage>
</organism>
<evidence type="ECO:0000313" key="3">
    <source>
        <dbReference type="Proteomes" id="UP000697127"/>
    </source>
</evidence>
<dbReference type="EMBL" id="PUHW01000154">
    <property type="protein sequence ID" value="KAG0688414.1"/>
    <property type="molecule type" value="Genomic_DNA"/>
</dbReference>
<accession>A0A9P7BG78</accession>
<feature type="compositionally biased region" description="Polar residues" evidence="1">
    <location>
        <begin position="159"/>
        <end position="168"/>
    </location>
</feature>
<dbReference type="InterPro" id="IPR018608">
    <property type="entry name" value="Gti1/Pac2"/>
</dbReference>